<dbReference type="Proteomes" id="UP000198549">
    <property type="component" value="Chromosome I"/>
</dbReference>
<gene>
    <name evidence="1" type="ORF">SAMN04490202_5837</name>
</gene>
<organism evidence="1 2">
    <name type="scientific">Pseudomonas reinekei</name>
    <dbReference type="NCBI Taxonomy" id="395598"/>
    <lineage>
        <taxon>Bacteria</taxon>
        <taxon>Pseudomonadati</taxon>
        <taxon>Pseudomonadota</taxon>
        <taxon>Gammaproteobacteria</taxon>
        <taxon>Pseudomonadales</taxon>
        <taxon>Pseudomonadaceae</taxon>
        <taxon>Pseudomonas</taxon>
    </lineage>
</organism>
<sequence>MPVAGECEGLALTALGRKEISALFGLKAWISDERSKNLEQASNMYLYLLISIEILTDRITAIDDPVLADDVARTVAELEQNDVGNGASLQELTT</sequence>
<evidence type="ECO:0000313" key="2">
    <source>
        <dbReference type="Proteomes" id="UP000198549"/>
    </source>
</evidence>
<dbReference type="EMBL" id="LT629709">
    <property type="protein sequence ID" value="SDP72975.1"/>
    <property type="molecule type" value="Genomic_DNA"/>
</dbReference>
<proteinExistence type="predicted"/>
<evidence type="ECO:0000313" key="1">
    <source>
        <dbReference type="EMBL" id="SDP72975.1"/>
    </source>
</evidence>
<name>A0A1H0V3T0_PSERE</name>
<accession>A0A1H0V3T0</accession>
<reference evidence="1 2" key="1">
    <citation type="submission" date="2016-10" db="EMBL/GenBank/DDBJ databases">
        <authorList>
            <person name="de Groot N.N."/>
        </authorList>
    </citation>
    <scope>NUCLEOTIDE SEQUENCE [LARGE SCALE GENOMIC DNA]</scope>
    <source>
        <strain evidence="1 2">BS3776</strain>
    </source>
</reference>
<protein>
    <submittedName>
        <fullName evidence="1">Uncharacterized protein</fullName>
    </submittedName>
</protein>
<dbReference type="AlphaFoldDB" id="A0A1H0V3T0"/>